<dbReference type="Proteomes" id="UP001229209">
    <property type="component" value="Unassembled WGS sequence"/>
</dbReference>
<feature type="chain" id="PRO_5045605872" evidence="2">
    <location>
        <begin position="28"/>
        <end position="121"/>
    </location>
</feature>
<feature type="transmembrane region" description="Helical" evidence="1">
    <location>
        <begin position="51"/>
        <end position="73"/>
    </location>
</feature>
<dbReference type="EMBL" id="JAURUO010000013">
    <property type="protein sequence ID" value="MDP9729376.1"/>
    <property type="molecule type" value="Genomic_DNA"/>
</dbReference>
<protein>
    <submittedName>
        <fullName evidence="3">Uncharacterized protein</fullName>
    </submittedName>
</protein>
<proteinExistence type="predicted"/>
<accession>A0ABT9LYP1</accession>
<comment type="caution">
    <text evidence="3">The sequence shown here is derived from an EMBL/GenBank/DDBJ whole genome shotgun (WGS) entry which is preliminary data.</text>
</comment>
<dbReference type="Pfam" id="PF18895">
    <property type="entry name" value="T4SS_pilin"/>
    <property type="match status" value="1"/>
</dbReference>
<dbReference type="InterPro" id="IPR043993">
    <property type="entry name" value="T4SS_pilin"/>
</dbReference>
<feature type="transmembrane region" description="Helical" evidence="1">
    <location>
        <begin position="93"/>
        <end position="114"/>
    </location>
</feature>
<evidence type="ECO:0000313" key="3">
    <source>
        <dbReference type="EMBL" id="MDP9729376.1"/>
    </source>
</evidence>
<feature type="signal peptide" evidence="2">
    <location>
        <begin position="1"/>
        <end position="27"/>
    </location>
</feature>
<keyword evidence="4" id="KW-1185">Reference proteome</keyword>
<keyword evidence="1" id="KW-1133">Transmembrane helix</keyword>
<reference evidence="3 4" key="1">
    <citation type="submission" date="2023-07" db="EMBL/GenBank/DDBJ databases">
        <title>Genomic Encyclopedia of Type Strains, Phase IV (KMG-IV): sequencing the most valuable type-strain genomes for metagenomic binning, comparative biology and taxonomic classification.</title>
        <authorList>
            <person name="Goeker M."/>
        </authorList>
    </citation>
    <scope>NUCLEOTIDE SEQUENCE [LARGE SCALE GENOMIC DNA]</scope>
    <source>
        <strain evidence="3 4">DSM 25924</strain>
    </source>
</reference>
<dbReference type="RefSeq" id="WP_203115857.1">
    <property type="nucleotide sequence ID" value="NZ_JAURUO010000013.1"/>
</dbReference>
<keyword evidence="2" id="KW-0732">Signal</keyword>
<sequence length="121" mass="12473">MLKSLRGWATTAAVSVIVAGSTMTADAQSQITNPLSGKGGSVSGIINSLVSWGLTAIAAVAGAFFLFHLYKAIIGFMAGSHHAQKREEAKTHLWYVAIAGVFLGGAGVIAGALFNFGQHNL</sequence>
<evidence type="ECO:0000256" key="2">
    <source>
        <dbReference type="SAM" id="SignalP"/>
    </source>
</evidence>
<evidence type="ECO:0000313" key="4">
    <source>
        <dbReference type="Proteomes" id="UP001229209"/>
    </source>
</evidence>
<name>A0ABT9LYP1_9BACL</name>
<evidence type="ECO:0000256" key="1">
    <source>
        <dbReference type="SAM" id="Phobius"/>
    </source>
</evidence>
<keyword evidence="1" id="KW-0812">Transmembrane</keyword>
<organism evidence="3 4">
    <name type="scientific">Alicyclobacillus tolerans</name>
    <dbReference type="NCBI Taxonomy" id="90970"/>
    <lineage>
        <taxon>Bacteria</taxon>
        <taxon>Bacillati</taxon>
        <taxon>Bacillota</taxon>
        <taxon>Bacilli</taxon>
        <taxon>Bacillales</taxon>
        <taxon>Alicyclobacillaceae</taxon>
        <taxon>Alicyclobacillus</taxon>
    </lineage>
</organism>
<gene>
    <name evidence="3" type="ORF">J2S04_002349</name>
</gene>
<keyword evidence="1" id="KW-0472">Membrane</keyword>